<feature type="region of interest" description="Disordered" evidence="1">
    <location>
        <begin position="113"/>
        <end position="135"/>
    </location>
</feature>
<evidence type="ECO:0000313" key="2">
    <source>
        <dbReference type="EMBL" id="GER50037.1"/>
    </source>
</evidence>
<dbReference type="Proteomes" id="UP000325081">
    <property type="component" value="Unassembled WGS sequence"/>
</dbReference>
<name>A0A5A7QZZ2_STRAF</name>
<feature type="compositionally biased region" description="Pro residues" evidence="1">
    <location>
        <begin position="43"/>
        <end position="62"/>
    </location>
</feature>
<dbReference type="OrthoDB" id="10252354at2759"/>
<reference evidence="3" key="1">
    <citation type="journal article" date="2019" name="Curr. Biol.">
        <title>Genome Sequence of Striga asiatica Provides Insight into the Evolution of Plant Parasitism.</title>
        <authorList>
            <person name="Yoshida S."/>
            <person name="Kim S."/>
            <person name="Wafula E.K."/>
            <person name="Tanskanen J."/>
            <person name="Kim Y.M."/>
            <person name="Honaas L."/>
            <person name="Yang Z."/>
            <person name="Spallek T."/>
            <person name="Conn C.E."/>
            <person name="Ichihashi Y."/>
            <person name="Cheong K."/>
            <person name="Cui S."/>
            <person name="Der J.P."/>
            <person name="Gundlach H."/>
            <person name="Jiao Y."/>
            <person name="Hori C."/>
            <person name="Ishida J.K."/>
            <person name="Kasahara H."/>
            <person name="Kiba T."/>
            <person name="Kim M.S."/>
            <person name="Koo N."/>
            <person name="Laohavisit A."/>
            <person name="Lee Y.H."/>
            <person name="Lumba S."/>
            <person name="McCourt P."/>
            <person name="Mortimer J.C."/>
            <person name="Mutuku J.M."/>
            <person name="Nomura T."/>
            <person name="Sasaki-Sekimoto Y."/>
            <person name="Seto Y."/>
            <person name="Wang Y."/>
            <person name="Wakatake T."/>
            <person name="Sakakibara H."/>
            <person name="Demura T."/>
            <person name="Yamaguchi S."/>
            <person name="Yoneyama K."/>
            <person name="Manabe R.I."/>
            <person name="Nelson D.C."/>
            <person name="Schulman A.H."/>
            <person name="Timko M.P."/>
            <person name="dePamphilis C.W."/>
            <person name="Choi D."/>
            <person name="Shirasu K."/>
        </authorList>
    </citation>
    <scope>NUCLEOTIDE SEQUENCE [LARGE SCALE GENOMIC DNA]</scope>
    <source>
        <strain evidence="3">cv. UVA1</strain>
    </source>
</reference>
<sequence>MPGTPPGPFCRSTNRSKRISGSCKADRVCCIPLPVDLPIARRPQPPPHQHPPRPRPPPPSSPLPTLRGERIQVLGHSNGGTDYKVRQHHTSAVHALKVIRDEADPPSAVGLSAIHIPLHPTPLTSPQTEARSMRG</sequence>
<keyword evidence="3" id="KW-1185">Reference proteome</keyword>
<evidence type="ECO:0000313" key="3">
    <source>
        <dbReference type="Proteomes" id="UP000325081"/>
    </source>
</evidence>
<dbReference type="AlphaFoldDB" id="A0A5A7QZZ2"/>
<dbReference type="EMBL" id="BKCP01009004">
    <property type="protein sequence ID" value="GER50037.1"/>
    <property type="molecule type" value="Genomic_DNA"/>
</dbReference>
<evidence type="ECO:0000256" key="1">
    <source>
        <dbReference type="SAM" id="MobiDB-lite"/>
    </source>
</evidence>
<keyword evidence="2" id="KW-0808">Transferase</keyword>
<dbReference type="GO" id="GO:0016301">
    <property type="term" value="F:kinase activity"/>
    <property type="evidence" value="ECO:0007669"/>
    <property type="project" value="UniProtKB-KW"/>
</dbReference>
<keyword evidence="2" id="KW-0418">Kinase</keyword>
<feature type="compositionally biased region" description="Polar residues" evidence="1">
    <location>
        <begin position="122"/>
        <end position="135"/>
    </location>
</feature>
<proteinExistence type="predicted"/>
<protein>
    <submittedName>
        <fullName evidence="2">Mitogen-activated protein kinase kinase</fullName>
    </submittedName>
</protein>
<organism evidence="2 3">
    <name type="scientific">Striga asiatica</name>
    <name type="common">Asiatic witchweed</name>
    <name type="synonym">Buchnera asiatica</name>
    <dbReference type="NCBI Taxonomy" id="4170"/>
    <lineage>
        <taxon>Eukaryota</taxon>
        <taxon>Viridiplantae</taxon>
        <taxon>Streptophyta</taxon>
        <taxon>Embryophyta</taxon>
        <taxon>Tracheophyta</taxon>
        <taxon>Spermatophyta</taxon>
        <taxon>Magnoliopsida</taxon>
        <taxon>eudicotyledons</taxon>
        <taxon>Gunneridae</taxon>
        <taxon>Pentapetalae</taxon>
        <taxon>asterids</taxon>
        <taxon>lamiids</taxon>
        <taxon>Lamiales</taxon>
        <taxon>Orobanchaceae</taxon>
        <taxon>Buchnereae</taxon>
        <taxon>Striga</taxon>
    </lineage>
</organism>
<accession>A0A5A7QZZ2</accession>
<gene>
    <name evidence="2" type="ORF">STAS_27320</name>
</gene>
<feature type="region of interest" description="Disordered" evidence="1">
    <location>
        <begin position="37"/>
        <end position="83"/>
    </location>
</feature>
<comment type="caution">
    <text evidence="2">The sequence shown here is derived from an EMBL/GenBank/DDBJ whole genome shotgun (WGS) entry which is preliminary data.</text>
</comment>